<keyword evidence="5 6" id="KW-0472">Membrane</keyword>
<dbReference type="NCBIfam" id="NF007111">
    <property type="entry name" value="PRK09560.1"/>
    <property type="match status" value="1"/>
</dbReference>
<feature type="transmembrane region" description="Helical" evidence="6">
    <location>
        <begin position="21"/>
        <end position="43"/>
    </location>
</feature>
<dbReference type="Pfam" id="PF06965">
    <property type="entry name" value="Na_H_antiport_1"/>
    <property type="match status" value="1"/>
</dbReference>
<dbReference type="InterPro" id="IPR023171">
    <property type="entry name" value="Na/H_antiporter_dom_sf"/>
</dbReference>
<sequence length="398" mass="41354">MIKSLVRRLHNRVERFLALDNWGEILLLVLSVAGLAVANSNLAPTYFHALHAPLGVGPATLSVEQWVNDLLMALFFLLVGLEIKREMVGGDLSSPSQIALPGIAALGGVLAPVLIYVALNWGHADALAGWATPAATDIAFALAALSAFGRGMPRPAFLFLSSLAIFDDLAAIVIIALFYSGGLSWPDLGLAALALAVLVGMNRLGVRRLAPYLVVGLVLWVAVLRSGIHATMAGVLLALTIPLGDSSEGSEEEEDAGPSPLHRLEEALHPLVYFGVLPLFGFANAGVSFQGLGWSSLLDPVPLGIALGLFLGKQVGVFAFTVAAVRLGIAKLPAQVSWGGLYGIAMLCGIGFTMSLFIAGLAFPDAGLAGEAKLGVFGGSLLSALGGGLWLALARRRG</sequence>
<feature type="transmembrane region" description="Helical" evidence="6">
    <location>
        <begin position="212"/>
        <end position="241"/>
    </location>
</feature>
<keyword evidence="8" id="KW-1185">Reference proteome</keyword>
<keyword evidence="3 6" id="KW-0812">Transmembrane</keyword>
<evidence type="ECO:0000256" key="3">
    <source>
        <dbReference type="ARBA" id="ARBA00022692"/>
    </source>
</evidence>
<comment type="function">
    <text evidence="6">Na(+)/H(+) antiporter that extrudes sodium in exchange for external protons.</text>
</comment>
<organism evidence="7 8">
    <name type="scientific">Nitrospirillum amazonense</name>
    <dbReference type="NCBI Taxonomy" id="28077"/>
    <lineage>
        <taxon>Bacteria</taxon>
        <taxon>Pseudomonadati</taxon>
        <taxon>Pseudomonadota</taxon>
        <taxon>Alphaproteobacteria</taxon>
        <taxon>Rhodospirillales</taxon>
        <taxon>Azospirillaceae</taxon>
        <taxon>Nitrospirillum</taxon>
    </lineage>
</organism>
<protein>
    <recommendedName>
        <fullName evidence="6">Na(+)/H(+) antiporter NhaA</fullName>
    </recommendedName>
    <alternativeName>
        <fullName evidence="6">Sodium/proton antiporter NhaA</fullName>
    </alternativeName>
</protein>
<dbReference type="GO" id="GO:0015385">
    <property type="term" value="F:sodium:proton antiporter activity"/>
    <property type="evidence" value="ECO:0007669"/>
    <property type="project" value="UniProtKB-UniRule"/>
</dbReference>
<dbReference type="HAMAP" id="MF_01844">
    <property type="entry name" value="NhaA"/>
    <property type="match status" value="1"/>
</dbReference>
<feature type="transmembrane region" description="Helical" evidence="6">
    <location>
        <begin position="156"/>
        <end position="179"/>
    </location>
</feature>
<dbReference type="AlphaFoldDB" id="A0A560HAC1"/>
<dbReference type="GO" id="GO:0006885">
    <property type="term" value="P:regulation of pH"/>
    <property type="evidence" value="ECO:0007669"/>
    <property type="project" value="UniProtKB-UniRule"/>
</dbReference>
<reference evidence="7 8" key="1">
    <citation type="submission" date="2019-06" db="EMBL/GenBank/DDBJ databases">
        <title>Genomic Encyclopedia of Type Strains, Phase IV (KMG-V): Genome sequencing to study the core and pangenomes of soil and plant-associated prokaryotes.</title>
        <authorList>
            <person name="Whitman W."/>
        </authorList>
    </citation>
    <scope>NUCLEOTIDE SEQUENCE [LARGE SCALE GENOMIC DNA]</scope>
    <source>
        <strain evidence="7 8">BR 11622</strain>
    </source>
</reference>
<keyword evidence="6" id="KW-0739">Sodium transport</keyword>
<dbReference type="OrthoDB" id="9808135at2"/>
<feature type="transmembrane region" description="Helical" evidence="6">
    <location>
        <begin position="303"/>
        <end position="329"/>
    </location>
</feature>
<comment type="catalytic activity">
    <reaction evidence="6">
        <text>Na(+)(in) + 2 H(+)(out) = Na(+)(out) + 2 H(+)(in)</text>
        <dbReference type="Rhea" id="RHEA:29251"/>
        <dbReference type="ChEBI" id="CHEBI:15378"/>
        <dbReference type="ChEBI" id="CHEBI:29101"/>
    </reaction>
</comment>
<evidence type="ECO:0000256" key="6">
    <source>
        <dbReference type="HAMAP-Rule" id="MF_01844"/>
    </source>
</evidence>
<dbReference type="PANTHER" id="PTHR30341:SF0">
    <property type="entry name" value="NA(+)_H(+) ANTIPORTER NHAA"/>
    <property type="match status" value="1"/>
</dbReference>
<feature type="transmembrane region" description="Helical" evidence="6">
    <location>
        <begin position="63"/>
        <end position="81"/>
    </location>
</feature>
<dbReference type="GO" id="GO:0005886">
    <property type="term" value="C:plasma membrane"/>
    <property type="evidence" value="ECO:0007669"/>
    <property type="project" value="UniProtKB-SubCell"/>
</dbReference>
<feature type="transmembrane region" description="Helical" evidence="6">
    <location>
        <begin position="102"/>
        <end position="121"/>
    </location>
</feature>
<feature type="transmembrane region" description="Helical" evidence="6">
    <location>
        <begin position="185"/>
        <end position="205"/>
    </location>
</feature>
<feature type="transmembrane region" description="Helical" evidence="6">
    <location>
        <begin position="374"/>
        <end position="393"/>
    </location>
</feature>
<accession>A0A560HAC1</accession>
<comment type="subcellular location">
    <subcellularLocation>
        <location evidence="1">Cell inner membrane</location>
        <topology evidence="1">Multi-pass membrane protein</topology>
    </subcellularLocation>
    <subcellularLocation>
        <location evidence="6">Cell membrane</location>
        <topology evidence="6">Multi-pass membrane protein</topology>
    </subcellularLocation>
</comment>
<dbReference type="NCBIfam" id="TIGR00773">
    <property type="entry name" value="NhaA"/>
    <property type="match status" value="1"/>
</dbReference>
<evidence type="ECO:0000256" key="5">
    <source>
        <dbReference type="ARBA" id="ARBA00023136"/>
    </source>
</evidence>
<dbReference type="EMBL" id="VITR01000005">
    <property type="protein sequence ID" value="TWB43286.1"/>
    <property type="molecule type" value="Genomic_DNA"/>
</dbReference>
<evidence type="ECO:0000256" key="2">
    <source>
        <dbReference type="ARBA" id="ARBA00022475"/>
    </source>
</evidence>
<keyword evidence="2 6" id="KW-1003">Cell membrane</keyword>
<feature type="transmembrane region" description="Helical" evidence="6">
    <location>
        <begin position="127"/>
        <end position="149"/>
    </location>
</feature>
<evidence type="ECO:0000313" key="7">
    <source>
        <dbReference type="EMBL" id="TWB43286.1"/>
    </source>
</evidence>
<comment type="similarity">
    <text evidence="6">Belongs to the NhaA Na(+)/H(+) (TC 2.A.33) antiporter family.</text>
</comment>
<keyword evidence="6" id="KW-0915">Sodium</keyword>
<keyword evidence="4 6" id="KW-1133">Transmembrane helix</keyword>
<name>A0A560HAC1_9PROT</name>
<evidence type="ECO:0000256" key="4">
    <source>
        <dbReference type="ARBA" id="ARBA00022989"/>
    </source>
</evidence>
<keyword evidence="6" id="KW-0050">Antiport</keyword>
<comment type="caution">
    <text evidence="7">The sequence shown here is derived from an EMBL/GenBank/DDBJ whole genome shotgun (WGS) entry which is preliminary data.</text>
</comment>
<dbReference type="Gene3D" id="1.20.1530.10">
    <property type="entry name" value="Na+/H+ antiporter like domain"/>
    <property type="match status" value="1"/>
</dbReference>
<proteinExistence type="inferred from homology"/>
<evidence type="ECO:0000256" key="1">
    <source>
        <dbReference type="ARBA" id="ARBA00004429"/>
    </source>
</evidence>
<feature type="transmembrane region" description="Helical" evidence="6">
    <location>
        <begin position="341"/>
        <end position="362"/>
    </location>
</feature>
<dbReference type="NCBIfam" id="NF007112">
    <property type="entry name" value="PRK09561.1"/>
    <property type="match status" value="1"/>
</dbReference>
<dbReference type="Proteomes" id="UP000315751">
    <property type="component" value="Unassembled WGS sequence"/>
</dbReference>
<dbReference type="InterPro" id="IPR004670">
    <property type="entry name" value="NhaA"/>
</dbReference>
<gene>
    <name evidence="6" type="primary">nhaA</name>
    <name evidence="7" type="ORF">FBZ90_10599</name>
</gene>
<keyword evidence="6" id="KW-0406">Ion transport</keyword>
<keyword evidence="6" id="KW-0813">Transport</keyword>
<dbReference type="PANTHER" id="PTHR30341">
    <property type="entry name" value="SODIUM ION/PROTON ANTIPORTER NHAA-RELATED"/>
    <property type="match status" value="1"/>
</dbReference>
<dbReference type="RefSeq" id="WP_145731505.1">
    <property type="nucleotide sequence ID" value="NZ_VITR01000005.1"/>
</dbReference>
<evidence type="ECO:0000313" key="8">
    <source>
        <dbReference type="Proteomes" id="UP000315751"/>
    </source>
</evidence>